<dbReference type="AlphaFoldDB" id="A0A939D6A6"/>
<keyword evidence="2" id="KW-1185">Reference proteome</keyword>
<accession>A0A939D6A6</accession>
<protein>
    <submittedName>
        <fullName evidence="1">Uncharacterized protein</fullName>
    </submittedName>
</protein>
<dbReference type="EMBL" id="JAFJZZ010000001">
    <property type="protein sequence ID" value="MBN7771845.1"/>
    <property type="molecule type" value="Genomic_DNA"/>
</dbReference>
<comment type="caution">
    <text evidence="1">The sequence shown here is derived from an EMBL/GenBank/DDBJ whole genome shotgun (WGS) entry which is preliminary data.</text>
</comment>
<evidence type="ECO:0000313" key="2">
    <source>
        <dbReference type="Proteomes" id="UP000664545"/>
    </source>
</evidence>
<dbReference type="Proteomes" id="UP000664545">
    <property type="component" value="Unassembled WGS sequence"/>
</dbReference>
<reference evidence="1" key="1">
    <citation type="submission" date="2021-02" db="EMBL/GenBank/DDBJ databases">
        <title>Abyssanaerobacter marinus gen.nov., sp., nov, anaerobic bacterium isolated from the Onnuri vent field of Indian Ocean and suggestion of Mogibacteriaceae fam. nov., and proposal of reclassification of ambiguous this family's genus member.</title>
        <authorList>
            <person name="Kim Y.J."/>
            <person name="Yang J.-A."/>
        </authorList>
    </citation>
    <scope>NUCLEOTIDE SEQUENCE</scope>
    <source>
        <strain evidence="1">DSM 2634</strain>
    </source>
</reference>
<evidence type="ECO:0000313" key="1">
    <source>
        <dbReference type="EMBL" id="MBN7771845.1"/>
    </source>
</evidence>
<gene>
    <name evidence="1" type="ORF">JYB65_00530</name>
</gene>
<organism evidence="1 2">
    <name type="scientific">Clostridium aminobutyricum</name>
    <dbReference type="NCBI Taxonomy" id="33953"/>
    <lineage>
        <taxon>Bacteria</taxon>
        <taxon>Bacillati</taxon>
        <taxon>Bacillota</taxon>
        <taxon>Clostridia</taxon>
        <taxon>Eubacteriales</taxon>
        <taxon>Clostridiaceae</taxon>
        <taxon>Clostridium</taxon>
    </lineage>
</organism>
<sequence>MKDKITQIEVNQYQLLLPLLTATYNEIQELSKKKPESPLNAYKVKAINRILNPLKEILKNEDVFEFLDILDSDDLPTNSDVILLLSQYREAMDLYHKKYYVRSQRDGSWDWNIR</sequence>
<dbReference type="RefSeq" id="WP_206580636.1">
    <property type="nucleotide sequence ID" value="NZ_JAFJZZ010000001.1"/>
</dbReference>
<proteinExistence type="predicted"/>
<name>A0A939D6A6_CLOAM</name>